<reference evidence="14 15" key="1">
    <citation type="journal article" date="2024" name="Nat. Commun.">
        <title>Phylogenomics reveals the evolutionary origins of lichenization in chlorophyte algae.</title>
        <authorList>
            <person name="Puginier C."/>
            <person name="Libourel C."/>
            <person name="Otte J."/>
            <person name="Skaloud P."/>
            <person name="Haon M."/>
            <person name="Grisel S."/>
            <person name="Petersen M."/>
            <person name="Berrin J.G."/>
            <person name="Delaux P.M."/>
            <person name="Dal Grande F."/>
            <person name="Keller J."/>
        </authorList>
    </citation>
    <scope>NUCLEOTIDE SEQUENCE [LARGE SCALE GENOMIC DNA]</scope>
    <source>
        <strain evidence="14 15">SAG 216-7</strain>
    </source>
</reference>
<feature type="transmembrane region" description="Helical" evidence="12">
    <location>
        <begin position="128"/>
        <end position="151"/>
    </location>
</feature>
<feature type="transmembrane region" description="Helical" evidence="12">
    <location>
        <begin position="61"/>
        <end position="80"/>
    </location>
</feature>
<evidence type="ECO:0000256" key="4">
    <source>
        <dbReference type="ARBA" id="ARBA00022989"/>
    </source>
</evidence>
<accession>A0ABR2YQW9</accession>
<dbReference type="InterPro" id="IPR006153">
    <property type="entry name" value="Cation/H_exchanger_TM"/>
</dbReference>
<evidence type="ECO:0000256" key="6">
    <source>
        <dbReference type="ARBA" id="ARBA00023065"/>
    </source>
</evidence>
<feature type="domain" description="Cation/H+ exchanger transmembrane" evidence="13">
    <location>
        <begin position="49"/>
        <end position="452"/>
    </location>
</feature>
<evidence type="ECO:0000256" key="8">
    <source>
        <dbReference type="ARBA" id="ARBA00023201"/>
    </source>
</evidence>
<comment type="catalytic activity">
    <reaction evidence="10">
        <text>K(+)(in) + H(+)(out) = K(+)(out) + H(+)(in)</text>
        <dbReference type="Rhea" id="RHEA:29467"/>
        <dbReference type="ChEBI" id="CHEBI:15378"/>
        <dbReference type="ChEBI" id="CHEBI:29103"/>
    </reaction>
</comment>
<keyword evidence="6" id="KW-0406">Ion transport</keyword>
<gene>
    <name evidence="14" type="ORF">WJX75_001559</name>
</gene>
<evidence type="ECO:0000256" key="2">
    <source>
        <dbReference type="ARBA" id="ARBA00022448"/>
    </source>
</evidence>
<feature type="transmembrane region" description="Helical" evidence="12">
    <location>
        <begin position="284"/>
        <end position="304"/>
    </location>
</feature>
<proteinExistence type="predicted"/>
<evidence type="ECO:0000256" key="11">
    <source>
        <dbReference type="SAM" id="MobiDB-lite"/>
    </source>
</evidence>
<comment type="catalytic activity">
    <reaction evidence="9">
        <text>Na(+)(in) + H(+)(out) = Na(+)(out) + H(+)(in)</text>
        <dbReference type="Rhea" id="RHEA:29419"/>
        <dbReference type="ChEBI" id="CHEBI:15378"/>
        <dbReference type="ChEBI" id="CHEBI:29101"/>
    </reaction>
</comment>
<evidence type="ECO:0000256" key="3">
    <source>
        <dbReference type="ARBA" id="ARBA00022692"/>
    </source>
</evidence>
<keyword evidence="8" id="KW-0739">Sodium transport</keyword>
<organism evidence="14 15">
    <name type="scientific">Coccomyxa subellipsoidea</name>
    <dbReference type="NCBI Taxonomy" id="248742"/>
    <lineage>
        <taxon>Eukaryota</taxon>
        <taxon>Viridiplantae</taxon>
        <taxon>Chlorophyta</taxon>
        <taxon>core chlorophytes</taxon>
        <taxon>Trebouxiophyceae</taxon>
        <taxon>Trebouxiophyceae incertae sedis</taxon>
        <taxon>Coccomyxaceae</taxon>
        <taxon>Coccomyxa</taxon>
    </lineage>
</organism>
<feature type="compositionally biased region" description="Low complexity" evidence="11">
    <location>
        <begin position="677"/>
        <end position="688"/>
    </location>
</feature>
<keyword evidence="2" id="KW-0813">Transport</keyword>
<dbReference type="Gene3D" id="6.10.140.1330">
    <property type="match status" value="1"/>
</dbReference>
<keyword evidence="15" id="KW-1185">Reference proteome</keyword>
<feature type="transmembrane region" description="Helical" evidence="12">
    <location>
        <begin position="223"/>
        <end position="249"/>
    </location>
</feature>
<evidence type="ECO:0000256" key="5">
    <source>
        <dbReference type="ARBA" id="ARBA00023053"/>
    </source>
</evidence>
<name>A0ABR2YQW9_9CHLO</name>
<dbReference type="PANTHER" id="PTHR10110:SF197">
    <property type="entry name" value="SODIUM_HYDROGEN EXCHANGER"/>
    <property type="match status" value="1"/>
</dbReference>
<feature type="transmembrane region" description="Helical" evidence="12">
    <location>
        <begin position="394"/>
        <end position="415"/>
    </location>
</feature>
<protein>
    <recommendedName>
        <fullName evidence="13">Cation/H+ exchanger transmembrane domain-containing protein</fullName>
    </recommendedName>
</protein>
<keyword evidence="4 12" id="KW-1133">Transmembrane helix</keyword>
<dbReference type="PANTHER" id="PTHR10110">
    <property type="entry name" value="SODIUM/HYDROGEN EXCHANGER"/>
    <property type="match status" value="1"/>
</dbReference>
<keyword evidence="3 12" id="KW-0812">Transmembrane</keyword>
<comment type="subcellular location">
    <subcellularLocation>
        <location evidence="1">Membrane</location>
        <topology evidence="1">Multi-pass membrane protein</topology>
    </subcellularLocation>
</comment>
<feature type="region of interest" description="Disordered" evidence="11">
    <location>
        <begin position="799"/>
        <end position="838"/>
    </location>
</feature>
<evidence type="ECO:0000256" key="1">
    <source>
        <dbReference type="ARBA" id="ARBA00004141"/>
    </source>
</evidence>
<evidence type="ECO:0000313" key="15">
    <source>
        <dbReference type="Proteomes" id="UP001491310"/>
    </source>
</evidence>
<comment type="caution">
    <text evidence="14">The sequence shown here is derived from an EMBL/GenBank/DDBJ whole genome shotgun (WGS) entry which is preliminary data.</text>
</comment>
<evidence type="ECO:0000256" key="7">
    <source>
        <dbReference type="ARBA" id="ARBA00023136"/>
    </source>
</evidence>
<keyword evidence="5" id="KW-0915">Sodium</keyword>
<feature type="transmembrane region" description="Helical" evidence="12">
    <location>
        <begin position="353"/>
        <end position="374"/>
    </location>
</feature>
<evidence type="ECO:0000256" key="9">
    <source>
        <dbReference type="ARBA" id="ARBA00047524"/>
    </source>
</evidence>
<feature type="transmembrane region" description="Helical" evidence="12">
    <location>
        <begin position="163"/>
        <end position="181"/>
    </location>
</feature>
<feature type="compositionally biased region" description="Gly residues" evidence="11">
    <location>
        <begin position="802"/>
        <end position="818"/>
    </location>
</feature>
<evidence type="ECO:0000256" key="12">
    <source>
        <dbReference type="SAM" id="Phobius"/>
    </source>
</evidence>
<dbReference type="InterPro" id="IPR004709">
    <property type="entry name" value="NaH_exchanger"/>
</dbReference>
<dbReference type="Proteomes" id="UP001491310">
    <property type="component" value="Unassembled WGS sequence"/>
</dbReference>
<dbReference type="InterPro" id="IPR018422">
    <property type="entry name" value="Cation/H_exchanger_CPA1"/>
</dbReference>
<feature type="region of interest" description="Disordered" evidence="11">
    <location>
        <begin position="637"/>
        <end position="783"/>
    </location>
</feature>
<evidence type="ECO:0000313" key="14">
    <source>
        <dbReference type="EMBL" id="KAK9909394.1"/>
    </source>
</evidence>
<dbReference type="PRINTS" id="PR01084">
    <property type="entry name" value="NAHEXCHNGR"/>
</dbReference>
<sequence length="838" mass="89210">MFAALAANLTTNSSAPAPGPMPDDTEDVVEQYSFNTGLMVLLMVLWSAIGHQIASRTKYLGEWSAACILGLLTGLVILIMQRYMSADVVHQLLTFNPADFFTYLLPPIIFYAGLSVKKKQFFRNFATIASFGIFGTYIAFALIALVLYGLAQLPNVLDLSDSLALGVIFAATDSVAVLQVLRPDRVPLLYSLVFGEGVINDATAVALLRAVQELGTSEKDLHASLVITVLIKFLYLFVASMFMGLAFGLGTSFLMKRFKSNSVPQEVALIGMLGYLSYLSGELAGLSGIVTLFCCAVAISHYALHNISAPARVTLVRSCQTLSYVSEGAIFIYVGMDTLDPLKWKNTYFGETVWLFCVLLLLTMLGRAAFVFPFSMLHNWFSREEERLTFNEMIVIWWAGLIRGAVSVALVYYYFDPKGQSEDSHRATLIATTLVVVMFSITVFGAVTKPLLDLTLRGSRGGLTVEGNASNLAELIPHHNHSSLDGLNPVDVMRPTNDKGPAYAAVGVAPETVFPLEGSGMRRSAWASSYDSLPSSVALDDGLDPEPAALDRNYRTDSGSGGVSDFRPPPLTPSKAPWPGDAGAGPKEAASHKRPSQNGSAAVHARPAEPASTSGGIEMVEGNYAIGAAADRSANPFGFDSFGRQIAGAPQRNRPPLPHNGHQQRPPGPRWQEGARQQTAQPPTAALLGNTAEWGKSGPSGASSGSSTPVSRARAGHGARSGSASQLGRAAQSPFSWQAAQASSSDMADQRHSDNGPGESTPSAAFGWTGLDERTSSGHRPAGRINRWWTTFDAAYMQPVFGGPGRGGGGGGGGGGGPDSDPLLPTRALPRTEEHDLV</sequence>
<dbReference type="EMBL" id="JALJOT010000006">
    <property type="protein sequence ID" value="KAK9909394.1"/>
    <property type="molecule type" value="Genomic_DNA"/>
</dbReference>
<evidence type="ECO:0000259" key="13">
    <source>
        <dbReference type="Pfam" id="PF00999"/>
    </source>
</evidence>
<dbReference type="Pfam" id="PF00999">
    <property type="entry name" value="Na_H_Exchanger"/>
    <property type="match status" value="1"/>
</dbReference>
<feature type="transmembrane region" description="Helical" evidence="12">
    <location>
        <begin position="427"/>
        <end position="447"/>
    </location>
</feature>
<feature type="transmembrane region" description="Helical" evidence="12">
    <location>
        <begin position="32"/>
        <end position="49"/>
    </location>
</feature>
<feature type="compositionally biased region" description="Low complexity" evidence="11">
    <location>
        <begin position="695"/>
        <end position="745"/>
    </location>
</feature>
<feature type="region of interest" description="Disordered" evidence="11">
    <location>
        <begin position="538"/>
        <end position="616"/>
    </location>
</feature>
<keyword evidence="7 12" id="KW-0472">Membrane</keyword>
<feature type="transmembrane region" description="Helical" evidence="12">
    <location>
        <begin position="100"/>
        <end position="116"/>
    </location>
</feature>
<evidence type="ECO:0000256" key="10">
    <source>
        <dbReference type="ARBA" id="ARBA00047912"/>
    </source>
</evidence>